<feature type="transmembrane region" description="Helical" evidence="10">
    <location>
        <begin position="394"/>
        <end position="417"/>
    </location>
</feature>
<feature type="compositionally biased region" description="Basic residues" evidence="9">
    <location>
        <begin position="1066"/>
        <end position="1092"/>
    </location>
</feature>
<feature type="region of interest" description="Disordered" evidence="9">
    <location>
        <begin position="1196"/>
        <end position="1228"/>
    </location>
</feature>
<dbReference type="NCBIfam" id="NF000282">
    <property type="entry name" value="RND_permease_1"/>
    <property type="match status" value="1"/>
</dbReference>
<reference evidence="12 13" key="1">
    <citation type="journal article" date="2011" name="J. Bacteriol.">
        <title>Genome sequence of Chthoniobacter flavus Ellin428, an aerobic heterotrophic soil bacterium.</title>
        <authorList>
            <person name="Kant R."/>
            <person name="van Passel M.W."/>
            <person name="Palva A."/>
            <person name="Lucas S."/>
            <person name="Lapidus A."/>
            <person name="Glavina Del Rio T."/>
            <person name="Dalin E."/>
            <person name="Tice H."/>
            <person name="Bruce D."/>
            <person name="Goodwin L."/>
            <person name="Pitluck S."/>
            <person name="Larimer F.W."/>
            <person name="Land M.L."/>
            <person name="Hauser L."/>
            <person name="Sangwan P."/>
            <person name="de Vos W.M."/>
            <person name="Janssen P.H."/>
            <person name="Smidt H."/>
        </authorList>
    </citation>
    <scope>NUCLEOTIDE SEQUENCE [LARGE SCALE GENOMIC DNA]</scope>
    <source>
        <strain evidence="12 13">Ellin428</strain>
    </source>
</reference>
<dbReference type="STRING" id="497964.CfE428DRAFT_6085"/>
<feature type="transmembrane region" description="Helical" evidence="10">
    <location>
        <begin position="925"/>
        <end position="949"/>
    </location>
</feature>
<dbReference type="Gene3D" id="3.30.70.1320">
    <property type="entry name" value="Multidrug efflux transporter AcrB pore domain like"/>
    <property type="match status" value="1"/>
</dbReference>
<feature type="transmembrane region" description="Helical" evidence="10">
    <location>
        <begin position="12"/>
        <end position="30"/>
    </location>
</feature>
<evidence type="ECO:0000256" key="10">
    <source>
        <dbReference type="SAM" id="Phobius"/>
    </source>
</evidence>
<dbReference type="FunFam" id="1.20.1640.10:FF:000001">
    <property type="entry name" value="Efflux pump membrane transporter"/>
    <property type="match status" value="1"/>
</dbReference>
<dbReference type="Gene3D" id="3.30.70.1430">
    <property type="entry name" value="Multidrug efflux transporter AcrB pore domain"/>
    <property type="match status" value="2"/>
</dbReference>
<gene>
    <name evidence="12" type="ORF">CfE428DRAFT_6085</name>
</gene>
<proteinExistence type="inferred from homology"/>
<feature type="transmembrane region" description="Helical" evidence="10">
    <location>
        <begin position="969"/>
        <end position="989"/>
    </location>
</feature>
<dbReference type="Gene3D" id="3.30.2090.10">
    <property type="entry name" value="Multidrug efflux transporter AcrB TolC docking domain, DN and DC subdomains"/>
    <property type="match status" value="2"/>
</dbReference>
<dbReference type="SUPFAM" id="SSF82693">
    <property type="entry name" value="Multidrug efflux transporter AcrB pore domain, PN1, PN2, PC1 and PC2 subdomains"/>
    <property type="match status" value="3"/>
</dbReference>
<evidence type="ECO:0000313" key="12">
    <source>
        <dbReference type="EMBL" id="EDY16368.1"/>
    </source>
</evidence>
<evidence type="ECO:0000256" key="1">
    <source>
        <dbReference type="ARBA" id="ARBA00004429"/>
    </source>
</evidence>
<evidence type="ECO:0000256" key="3">
    <source>
        <dbReference type="ARBA" id="ARBA00022448"/>
    </source>
</evidence>
<dbReference type="PROSITE" id="PS50156">
    <property type="entry name" value="SSD"/>
    <property type="match status" value="1"/>
</dbReference>
<dbReference type="InterPro" id="IPR000731">
    <property type="entry name" value="SSD"/>
</dbReference>
<name>B4DAZ4_9BACT</name>
<evidence type="ECO:0000256" key="6">
    <source>
        <dbReference type="ARBA" id="ARBA00022692"/>
    </source>
</evidence>
<feature type="transmembrane region" description="Helical" evidence="10">
    <location>
        <begin position="470"/>
        <end position="497"/>
    </location>
</feature>
<dbReference type="PANTHER" id="PTHR32063:SF11">
    <property type="entry name" value="CATION OR DRUG EFFLUX SYSTEM PROTEIN"/>
    <property type="match status" value="1"/>
</dbReference>
<evidence type="ECO:0000256" key="2">
    <source>
        <dbReference type="ARBA" id="ARBA00010942"/>
    </source>
</evidence>
<accession>B4DAZ4</accession>
<keyword evidence="7 10" id="KW-1133">Transmembrane helix</keyword>
<keyword evidence="4" id="KW-1003">Cell membrane</keyword>
<feature type="compositionally biased region" description="Basic and acidic residues" evidence="9">
    <location>
        <begin position="1217"/>
        <end position="1228"/>
    </location>
</feature>
<evidence type="ECO:0000256" key="5">
    <source>
        <dbReference type="ARBA" id="ARBA00022519"/>
    </source>
</evidence>
<dbReference type="eggNOG" id="COG0841">
    <property type="taxonomic scope" value="Bacteria"/>
</dbReference>
<dbReference type="InterPro" id="IPR027463">
    <property type="entry name" value="AcrB_DN_DC_subdom"/>
</dbReference>
<dbReference type="GO" id="GO:0042910">
    <property type="term" value="F:xenobiotic transmembrane transporter activity"/>
    <property type="evidence" value="ECO:0007669"/>
    <property type="project" value="TreeGrafter"/>
</dbReference>
<dbReference type="PANTHER" id="PTHR32063">
    <property type="match status" value="1"/>
</dbReference>
<evidence type="ECO:0000259" key="11">
    <source>
        <dbReference type="PROSITE" id="PS50156"/>
    </source>
</evidence>
<feature type="transmembrane region" description="Helical" evidence="10">
    <location>
        <begin position="1001"/>
        <end position="1028"/>
    </location>
</feature>
<comment type="caution">
    <text evidence="12">The sequence shown here is derived from an EMBL/GenBank/DDBJ whole genome shotgun (WGS) entry which is preliminary data.</text>
</comment>
<keyword evidence="8 10" id="KW-0472">Membrane</keyword>
<dbReference type="GO" id="GO:0005886">
    <property type="term" value="C:plasma membrane"/>
    <property type="evidence" value="ECO:0007669"/>
    <property type="project" value="UniProtKB-SubCell"/>
</dbReference>
<evidence type="ECO:0000256" key="4">
    <source>
        <dbReference type="ARBA" id="ARBA00022475"/>
    </source>
</evidence>
<feature type="transmembrane region" description="Helical" evidence="10">
    <location>
        <begin position="895"/>
        <end position="918"/>
    </location>
</feature>
<dbReference type="InParanoid" id="B4DAZ4"/>
<protein>
    <submittedName>
        <fullName evidence="12">Transporter, hydrophobe/amphiphile efflux-1 (HAE1) family</fullName>
    </submittedName>
</protein>
<dbReference type="GO" id="GO:0015562">
    <property type="term" value="F:efflux transmembrane transporter activity"/>
    <property type="evidence" value="ECO:0007669"/>
    <property type="project" value="InterPro"/>
</dbReference>
<keyword evidence="6 10" id="KW-0812">Transmembrane</keyword>
<comment type="similarity">
    <text evidence="2">Belongs to the resistance-nodulation-cell division (RND) (TC 2.A.6) family.</text>
</comment>
<sequence length="1263" mass="138731">MSSFFVNRPIVAMVISIVMTIVGITAYLSLPVAQFPDIVPPEIQVRTTFTGADALTVEQAVATPIEQQMSGVDNMNYMQSVNGNDGTLKLTVNFEVGTDVNTAQILSQMRANQASSQLPQDVNKFGVTVQKSTSSPLIMFALYSPKGTYDNIFLANYANINLSDEFTRVKGIASVTVFGAGQYAMRIWVKPDQLAKLGLTIPEILNAVQAQNTVNPAGTIGGEPVPKGQEFTYAVRAKGRLQTAQEFGEIVVRANADGSMMRVKDVARIELGAQNYAIVGRLNGKPAALVALYQLPGSNAVAAADGAKRTMKKLAEKFPADLGYAVCLDTTLAVTEGMVEIQHTLAEALLLVILVVFLFLQGWRATLIPLLAVPVSLVSTFALFPMFGFTINTISLFGLVLAIGIVVDDAIIVVEAVEHHIDRGLSPREATLLAMKDVTGPVIATTLVLAAVFVPTAFIPGITGRLYQQFALTIAISVLISSINALTLSPALAAMLLRPKKKSKGLLQKFFDWFNRAFGVATNGYVTGCHFLIRKSLLAVLLLGGVVVLTGMLGKRIPGSFLPEEDQGYFFAQIILPDAASLQRTDEVMKQCEEILKNTPGVEYYSTVTGLNFLSGVNTTYSGIFFVSLKGWSERKAPGEQYAAIMKHVNAAFSKIPAAQAFAFSPPAIPGIGTSGGVTFMLQDRAGRDVAVLAENVMKYVAAARARPELASVTPMFSPAVPQVFINVDRDKVLKQNVELSAVYQTLQTFMGSYFVNYFNRFGRQWQVFVQAEGDYRTSADQVGQFFVKNKNGAMVPLSALMNSKPISGPEFTMRYNLYRSAQINATPAAGYSSGQAMRAMEEVFHATMSNEMGFAYMGMSYQEKRAQEGVSSSAIFAMSLLFVFLILAAQYESWSLPFSVLLGVPVAVCGAFGGLMCGHYENNIYAQIGLVMLIGLAAKNAILIVEFAKMKHQEGLSLVEASLEGAKLRLRPILMTSLSFILGCLPLARASGAGALSRQVMGYVVIGGMMAASFIAIFLIPVLFYVVEKPHRRKTTCEESRRPRAPRAALTTPPAQTGTTDRNQNPHKAHHEVPQHPHRRSSLARHHHRTTHERPRLERCPNQFRRAFRPPRSLFQQRESARSRPAIRRRPRLSEHYQGRIHHRWAARRRRAAFAEWHPRLLQHRGRFLRPPGRPAKIRLRDVFHESPCDGAPASPGWLGTWQRPKSRRRGSGHGRFLEHHQPQERDLRLFLQSKGAHGWSRTPGLENHPNPSQVIEPHPLP</sequence>
<feature type="compositionally biased region" description="Low complexity" evidence="9">
    <location>
        <begin position="1047"/>
        <end position="1056"/>
    </location>
</feature>
<dbReference type="EMBL" id="ABVL01000034">
    <property type="protein sequence ID" value="EDY16368.1"/>
    <property type="molecule type" value="Genomic_DNA"/>
</dbReference>
<dbReference type="SUPFAM" id="SSF82714">
    <property type="entry name" value="Multidrug efflux transporter AcrB TolC docking domain, DN and DC subdomains"/>
    <property type="match status" value="2"/>
</dbReference>
<dbReference type="PRINTS" id="PR00702">
    <property type="entry name" value="ACRIFLAVINRP"/>
</dbReference>
<dbReference type="Gene3D" id="1.20.1640.10">
    <property type="entry name" value="Multidrug efflux transporter AcrB transmembrane domain"/>
    <property type="match status" value="2"/>
</dbReference>
<evidence type="ECO:0000313" key="13">
    <source>
        <dbReference type="Proteomes" id="UP000005824"/>
    </source>
</evidence>
<keyword evidence="5" id="KW-0997">Cell inner membrane</keyword>
<evidence type="ECO:0000256" key="9">
    <source>
        <dbReference type="SAM" id="MobiDB-lite"/>
    </source>
</evidence>
<dbReference type="AlphaFoldDB" id="B4DAZ4"/>
<dbReference type="SUPFAM" id="SSF82866">
    <property type="entry name" value="Multidrug efflux transporter AcrB transmembrane domain"/>
    <property type="match status" value="2"/>
</dbReference>
<dbReference type="Pfam" id="PF00873">
    <property type="entry name" value="ACR_tran"/>
    <property type="match status" value="1"/>
</dbReference>
<keyword evidence="13" id="KW-1185">Reference proteome</keyword>
<feature type="transmembrane region" description="Helical" evidence="10">
    <location>
        <begin position="537"/>
        <end position="554"/>
    </location>
</feature>
<organism evidence="12 13">
    <name type="scientific">Chthoniobacter flavus Ellin428</name>
    <dbReference type="NCBI Taxonomy" id="497964"/>
    <lineage>
        <taxon>Bacteria</taxon>
        <taxon>Pseudomonadati</taxon>
        <taxon>Verrucomicrobiota</taxon>
        <taxon>Spartobacteria</taxon>
        <taxon>Chthoniobacterales</taxon>
        <taxon>Chthoniobacteraceae</taxon>
        <taxon>Chthoniobacter</taxon>
    </lineage>
</organism>
<keyword evidence="3" id="KW-0813">Transport</keyword>
<dbReference type="InterPro" id="IPR004764">
    <property type="entry name" value="MdtF-like"/>
</dbReference>
<feature type="region of interest" description="Disordered" evidence="9">
    <location>
        <begin position="1240"/>
        <end position="1263"/>
    </location>
</feature>
<dbReference type="Proteomes" id="UP000005824">
    <property type="component" value="Unassembled WGS sequence"/>
</dbReference>
<evidence type="ECO:0000256" key="7">
    <source>
        <dbReference type="ARBA" id="ARBA00022989"/>
    </source>
</evidence>
<feature type="transmembrane region" description="Helical" evidence="10">
    <location>
        <begin position="438"/>
        <end position="458"/>
    </location>
</feature>
<dbReference type="InterPro" id="IPR001036">
    <property type="entry name" value="Acrflvin-R"/>
</dbReference>
<feature type="region of interest" description="Disordered" evidence="9">
    <location>
        <begin position="1035"/>
        <end position="1096"/>
    </location>
</feature>
<feature type="transmembrane region" description="Helical" evidence="10">
    <location>
        <begin position="870"/>
        <end position="889"/>
    </location>
</feature>
<evidence type="ECO:0000256" key="8">
    <source>
        <dbReference type="ARBA" id="ARBA00023136"/>
    </source>
</evidence>
<dbReference type="GO" id="GO:0009636">
    <property type="term" value="P:response to toxic substance"/>
    <property type="evidence" value="ECO:0007669"/>
    <property type="project" value="UniProtKB-ARBA"/>
</dbReference>
<dbReference type="NCBIfam" id="TIGR00915">
    <property type="entry name" value="2A0602"/>
    <property type="match status" value="1"/>
</dbReference>
<dbReference type="Gene3D" id="3.30.70.1440">
    <property type="entry name" value="Multidrug efflux transporter AcrB pore domain"/>
    <property type="match status" value="1"/>
</dbReference>
<feature type="domain" description="SSD" evidence="11">
    <location>
        <begin position="370"/>
        <end position="495"/>
    </location>
</feature>
<comment type="subcellular location">
    <subcellularLocation>
        <location evidence="1">Cell inner membrane</location>
        <topology evidence="1">Multi-pass membrane protein</topology>
    </subcellularLocation>
</comment>
<feature type="transmembrane region" description="Helical" evidence="10">
    <location>
        <begin position="341"/>
        <end position="360"/>
    </location>
</feature>